<comment type="caution">
    <text evidence="3">The sequence shown here is derived from an EMBL/GenBank/DDBJ whole genome shotgun (WGS) entry which is preliminary data.</text>
</comment>
<feature type="signal peptide" evidence="1">
    <location>
        <begin position="1"/>
        <end position="19"/>
    </location>
</feature>
<accession>A0ABW2DHJ3</accession>
<proteinExistence type="predicted"/>
<dbReference type="Pfam" id="PF13568">
    <property type="entry name" value="OMP_b-brl_2"/>
    <property type="match status" value="1"/>
</dbReference>
<dbReference type="InterPro" id="IPR011250">
    <property type="entry name" value="OMP/PagP_B-barrel"/>
</dbReference>
<keyword evidence="1" id="KW-0732">Signal</keyword>
<dbReference type="RefSeq" id="WP_066619644.1">
    <property type="nucleotide sequence ID" value="NZ_JBHSYQ010000003.1"/>
</dbReference>
<name>A0ABW2DHJ3_9BACT</name>
<evidence type="ECO:0000313" key="4">
    <source>
        <dbReference type="Proteomes" id="UP001596405"/>
    </source>
</evidence>
<dbReference type="Gene3D" id="2.40.160.20">
    <property type="match status" value="1"/>
</dbReference>
<organism evidence="3 4">
    <name type="scientific">Rufibacter roseus</name>
    <dbReference type="NCBI Taxonomy" id="1567108"/>
    <lineage>
        <taxon>Bacteria</taxon>
        <taxon>Pseudomonadati</taxon>
        <taxon>Bacteroidota</taxon>
        <taxon>Cytophagia</taxon>
        <taxon>Cytophagales</taxon>
        <taxon>Hymenobacteraceae</taxon>
        <taxon>Rufibacter</taxon>
    </lineage>
</organism>
<evidence type="ECO:0000313" key="3">
    <source>
        <dbReference type="EMBL" id="MFC6996164.1"/>
    </source>
</evidence>
<feature type="chain" id="PRO_5045378670" evidence="1">
    <location>
        <begin position="20"/>
        <end position="193"/>
    </location>
</feature>
<protein>
    <submittedName>
        <fullName evidence="3">Porin family protein</fullName>
    </submittedName>
</protein>
<sequence>MKKLLFFVATLFTVSLAQAQDGIKLGLKAGVNIASMAGDDADDITNKFGFHIGGFADYGISEMVSIRPELLYSTKGATSEENDDASFNLNYIDVPVLARIKADKLFFEFGPTFSFLVKAEVSDGDVSINVKDATRGFDFGYAAGLGYQFTEQIGLGLRYNGGLTNIFEEEDGESLAEVRNSVFQVSLSYSFGR</sequence>
<evidence type="ECO:0000256" key="1">
    <source>
        <dbReference type="SAM" id="SignalP"/>
    </source>
</evidence>
<gene>
    <name evidence="3" type="ORF">ACFQHR_00950</name>
</gene>
<dbReference type="Proteomes" id="UP001596405">
    <property type="component" value="Unassembled WGS sequence"/>
</dbReference>
<dbReference type="SUPFAM" id="SSF56925">
    <property type="entry name" value="OMPA-like"/>
    <property type="match status" value="1"/>
</dbReference>
<dbReference type="InterPro" id="IPR025665">
    <property type="entry name" value="Beta-barrel_OMP_2"/>
</dbReference>
<dbReference type="EMBL" id="JBHSYQ010000003">
    <property type="protein sequence ID" value="MFC6996164.1"/>
    <property type="molecule type" value="Genomic_DNA"/>
</dbReference>
<evidence type="ECO:0000259" key="2">
    <source>
        <dbReference type="Pfam" id="PF13568"/>
    </source>
</evidence>
<feature type="domain" description="Outer membrane protein beta-barrel" evidence="2">
    <location>
        <begin position="18"/>
        <end position="168"/>
    </location>
</feature>
<reference evidence="4" key="1">
    <citation type="journal article" date="2019" name="Int. J. Syst. Evol. Microbiol.">
        <title>The Global Catalogue of Microorganisms (GCM) 10K type strain sequencing project: providing services to taxonomists for standard genome sequencing and annotation.</title>
        <authorList>
            <consortium name="The Broad Institute Genomics Platform"/>
            <consortium name="The Broad Institute Genome Sequencing Center for Infectious Disease"/>
            <person name="Wu L."/>
            <person name="Ma J."/>
        </authorList>
    </citation>
    <scope>NUCLEOTIDE SEQUENCE [LARGE SCALE GENOMIC DNA]</scope>
    <source>
        <strain evidence="4">CGMCC 4.7393</strain>
    </source>
</reference>
<keyword evidence="4" id="KW-1185">Reference proteome</keyword>